<organism evidence="2 3">
    <name type="scientific">Suillus subaureus</name>
    <dbReference type="NCBI Taxonomy" id="48587"/>
    <lineage>
        <taxon>Eukaryota</taxon>
        <taxon>Fungi</taxon>
        <taxon>Dikarya</taxon>
        <taxon>Basidiomycota</taxon>
        <taxon>Agaricomycotina</taxon>
        <taxon>Agaricomycetes</taxon>
        <taxon>Agaricomycetidae</taxon>
        <taxon>Boletales</taxon>
        <taxon>Suillineae</taxon>
        <taxon>Suillaceae</taxon>
        <taxon>Suillus</taxon>
    </lineage>
</organism>
<dbReference type="AlphaFoldDB" id="A0A9P7E777"/>
<feature type="region of interest" description="Disordered" evidence="1">
    <location>
        <begin position="1"/>
        <end position="40"/>
    </location>
</feature>
<name>A0A9P7E777_9AGAM</name>
<dbReference type="RefSeq" id="XP_041190847.1">
    <property type="nucleotide sequence ID" value="XM_041340518.1"/>
</dbReference>
<protein>
    <submittedName>
        <fullName evidence="2">Uncharacterized protein</fullName>
    </submittedName>
</protein>
<evidence type="ECO:0000256" key="1">
    <source>
        <dbReference type="SAM" id="MobiDB-lite"/>
    </source>
</evidence>
<comment type="caution">
    <text evidence="2">The sequence shown here is derived from an EMBL/GenBank/DDBJ whole genome shotgun (WGS) entry which is preliminary data.</text>
</comment>
<dbReference type="EMBL" id="JABBWG010000025">
    <property type="protein sequence ID" value="KAG1812824.1"/>
    <property type="molecule type" value="Genomic_DNA"/>
</dbReference>
<dbReference type="OrthoDB" id="3263296at2759"/>
<dbReference type="GeneID" id="64634534"/>
<keyword evidence="3" id="KW-1185">Reference proteome</keyword>
<sequence length="81" mass="8588">MTMSSPQPPDHSLPSPFDDKTAEETYTTHDAAPRATSPAHAVDPFAAADLAPNPSRTHLYLSALSDYPAPPPTHCEGSFNA</sequence>
<feature type="compositionally biased region" description="Pro residues" evidence="1">
    <location>
        <begin position="1"/>
        <end position="11"/>
    </location>
</feature>
<proteinExistence type="predicted"/>
<dbReference type="Proteomes" id="UP000807769">
    <property type="component" value="Unassembled WGS sequence"/>
</dbReference>
<accession>A0A9P7E777</accession>
<gene>
    <name evidence="2" type="ORF">BJ212DRAFT_1482891</name>
</gene>
<feature type="compositionally biased region" description="Basic and acidic residues" evidence="1">
    <location>
        <begin position="17"/>
        <end position="27"/>
    </location>
</feature>
<reference evidence="2" key="1">
    <citation type="journal article" date="2020" name="New Phytol.">
        <title>Comparative genomics reveals dynamic genome evolution in host specialist ectomycorrhizal fungi.</title>
        <authorList>
            <person name="Lofgren L.A."/>
            <person name="Nguyen N.H."/>
            <person name="Vilgalys R."/>
            <person name="Ruytinx J."/>
            <person name="Liao H.L."/>
            <person name="Branco S."/>
            <person name="Kuo A."/>
            <person name="LaButti K."/>
            <person name="Lipzen A."/>
            <person name="Andreopoulos W."/>
            <person name="Pangilinan J."/>
            <person name="Riley R."/>
            <person name="Hundley H."/>
            <person name="Na H."/>
            <person name="Barry K."/>
            <person name="Grigoriev I.V."/>
            <person name="Stajich J.E."/>
            <person name="Kennedy P.G."/>
        </authorList>
    </citation>
    <scope>NUCLEOTIDE SEQUENCE</scope>
    <source>
        <strain evidence="2">MN1</strain>
    </source>
</reference>
<evidence type="ECO:0000313" key="2">
    <source>
        <dbReference type="EMBL" id="KAG1812824.1"/>
    </source>
</evidence>
<evidence type="ECO:0000313" key="3">
    <source>
        <dbReference type="Proteomes" id="UP000807769"/>
    </source>
</evidence>